<protein>
    <recommendedName>
        <fullName evidence="2">Copper amine oxidase-like N-terminal domain-containing protein</fullName>
    </recommendedName>
</protein>
<proteinExistence type="predicted"/>
<gene>
    <name evidence="3" type="ORF">ABID47_002138</name>
</gene>
<feature type="signal peptide" evidence="1">
    <location>
        <begin position="1"/>
        <end position="24"/>
    </location>
</feature>
<accession>A0ABV2F1B8</accession>
<dbReference type="InterPro" id="IPR036582">
    <property type="entry name" value="Mao_N_sf"/>
</dbReference>
<evidence type="ECO:0000313" key="3">
    <source>
        <dbReference type="EMBL" id="MET3545527.1"/>
    </source>
</evidence>
<name>A0ABV2F1B8_9BACL</name>
<dbReference type="SUPFAM" id="SSF55383">
    <property type="entry name" value="Copper amine oxidase, domain N"/>
    <property type="match status" value="1"/>
</dbReference>
<dbReference type="RefSeq" id="WP_354496479.1">
    <property type="nucleotide sequence ID" value="NZ_JBEPLV010000002.1"/>
</dbReference>
<organism evidence="3 4">
    <name type="scientific">Paenibacillus favisporus</name>
    <dbReference type="NCBI Taxonomy" id="221028"/>
    <lineage>
        <taxon>Bacteria</taxon>
        <taxon>Bacillati</taxon>
        <taxon>Bacillota</taxon>
        <taxon>Bacilli</taxon>
        <taxon>Bacillales</taxon>
        <taxon>Paenibacillaceae</taxon>
        <taxon>Paenibacillus</taxon>
    </lineage>
</organism>
<dbReference type="Pfam" id="PF07833">
    <property type="entry name" value="Cu_amine_oxidN1"/>
    <property type="match status" value="1"/>
</dbReference>
<dbReference type="EMBL" id="JBEPLV010000002">
    <property type="protein sequence ID" value="MET3545527.1"/>
    <property type="molecule type" value="Genomic_DNA"/>
</dbReference>
<feature type="domain" description="Copper amine oxidase-like N-terminal" evidence="2">
    <location>
        <begin position="31"/>
        <end position="76"/>
    </location>
</feature>
<sequence length="282" mass="31405">MMKNRQLVTTTILASLIFSNVAFAETPIKIVFHKKEIRSDVSPQLIEGKAMVPLEAMGQALGYDVQRDHQKNTVYIMDKEPIPQLVAALPAAGATLYAVIKDGYFTNFELKVNNGIRHFPYWRSSINREIELYYSDINQDGVNELVIILTTGAGSGVSEKEVHVFNLGRSTPGEFLNESYVDNPIIVAMKNVKTKLTAANAEITIGNRRTVVNIEKSGINPSHLFKDIAYGSIIEYEIRNGELTAILPTLITPGGESVGSIIITYEYKDKMYQDKNVMFVPN</sequence>
<evidence type="ECO:0000313" key="4">
    <source>
        <dbReference type="Proteomes" id="UP001549098"/>
    </source>
</evidence>
<dbReference type="InterPro" id="IPR012854">
    <property type="entry name" value="Cu_amine_oxidase-like_N"/>
</dbReference>
<evidence type="ECO:0000259" key="2">
    <source>
        <dbReference type="Pfam" id="PF07833"/>
    </source>
</evidence>
<keyword evidence="1" id="KW-0732">Signal</keyword>
<keyword evidence="4" id="KW-1185">Reference proteome</keyword>
<comment type="caution">
    <text evidence="3">The sequence shown here is derived from an EMBL/GenBank/DDBJ whole genome shotgun (WGS) entry which is preliminary data.</text>
</comment>
<feature type="chain" id="PRO_5045178339" description="Copper amine oxidase-like N-terminal domain-containing protein" evidence="1">
    <location>
        <begin position="25"/>
        <end position="282"/>
    </location>
</feature>
<reference evidence="3 4" key="1">
    <citation type="submission" date="2024-06" db="EMBL/GenBank/DDBJ databases">
        <title>Genomic Encyclopedia of Type Strains, Phase IV (KMG-IV): sequencing the most valuable type-strain genomes for metagenomic binning, comparative biology and taxonomic classification.</title>
        <authorList>
            <person name="Goeker M."/>
        </authorList>
    </citation>
    <scope>NUCLEOTIDE SEQUENCE [LARGE SCALE GENOMIC DNA]</scope>
    <source>
        <strain evidence="3 4">DSM 17253</strain>
    </source>
</reference>
<evidence type="ECO:0000256" key="1">
    <source>
        <dbReference type="SAM" id="SignalP"/>
    </source>
</evidence>
<dbReference type="Proteomes" id="UP001549098">
    <property type="component" value="Unassembled WGS sequence"/>
</dbReference>